<evidence type="ECO:0000313" key="2">
    <source>
        <dbReference type="EMBL" id="GBP23098.1"/>
    </source>
</evidence>
<dbReference type="Proteomes" id="UP000299102">
    <property type="component" value="Unassembled WGS sequence"/>
</dbReference>
<dbReference type="EMBL" id="BGZK01000147">
    <property type="protein sequence ID" value="GBP23098.1"/>
    <property type="molecule type" value="Genomic_DNA"/>
</dbReference>
<sequence>MLFHLGYKTGLYYTSSPVSESSGGPVPSPTSLPSLSPQPRSITALPSPSPYSRLHQIYPTSNQTAGNALVTPAGSRVSTGDSEHLLFDRDKDKWGAALCGFSRRSRSYIRSLHASSRLYEGCPPCFYGSYGINTSNKIILKKLIKLRLGEAL</sequence>
<gene>
    <name evidence="2" type="ORF">EVAR_13118_1</name>
</gene>
<feature type="region of interest" description="Disordered" evidence="1">
    <location>
        <begin position="17"/>
        <end position="50"/>
    </location>
</feature>
<evidence type="ECO:0000256" key="1">
    <source>
        <dbReference type="SAM" id="MobiDB-lite"/>
    </source>
</evidence>
<reference evidence="2 3" key="1">
    <citation type="journal article" date="2019" name="Commun. Biol.">
        <title>The bagworm genome reveals a unique fibroin gene that provides high tensile strength.</title>
        <authorList>
            <person name="Kono N."/>
            <person name="Nakamura H."/>
            <person name="Ohtoshi R."/>
            <person name="Tomita M."/>
            <person name="Numata K."/>
            <person name="Arakawa K."/>
        </authorList>
    </citation>
    <scope>NUCLEOTIDE SEQUENCE [LARGE SCALE GENOMIC DNA]</scope>
</reference>
<feature type="compositionally biased region" description="Low complexity" evidence="1">
    <location>
        <begin position="17"/>
        <end position="37"/>
    </location>
</feature>
<comment type="caution">
    <text evidence="2">The sequence shown here is derived from an EMBL/GenBank/DDBJ whole genome shotgun (WGS) entry which is preliminary data.</text>
</comment>
<dbReference type="AlphaFoldDB" id="A0A4C1U9W5"/>
<organism evidence="2 3">
    <name type="scientific">Eumeta variegata</name>
    <name type="common">Bagworm moth</name>
    <name type="synonym">Eumeta japonica</name>
    <dbReference type="NCBI Taxonomy" id="151549"/>
    <lineage>
        <taxon>Eukaryota</taxon>
        <taxon>Metazoa</taxon>
        <taxon>Ecdysozoa</taxon>
        <taxon>Arthropoda</taxon>
        <taxon>Hexapoda</taxon>
        <taxon>Insecta</taxon>
        <taxon>Pterygota</taxon>
        <taxon>Neoptera</taxon>
        <taxon>Endopterygota</taxon>
        <taxon>Lepidoptera</taxon>
        <taxon>Glossata</taxon>
        <taxon>Ditrysia</taxon>
        <taxon>Tineoidea</taxon>
        <taxon>Psychidae</taxon>
        <taxon>Oiketicinae</taxon>
        <taxon>Eumeta</taxon>
    </lineage>
</organism>
<name>A0A4C1U9W5_EUMVA</name>
<keyword evidence="3" id="KW-1185">Reference proteome</keyword>
<accession>A0A4C1U9W5</accession>
<evidence type="ECO:0000313" key="3">
    <source>
        <dbReference type="Proteomes" id="UP000299102"/>
    </source>
</evidence>
<protein>
    <submittedName>
        <fullName evidence="2">Uncharacterized protein</fullName>
    </submittedName>
</protein>
<proteinExistence type="predicted"/>